<dbReference type="EMBL" id="CAVNYO010000478">
    <property type="protein sequence ID" value="CAK5283876.1"/>
    <property type="molecule type" value="Genomic_DNA"/>
</dbReference>
<sequence length="96" mass="10766">MWRLDGATRGSVGSFTVTSSIDKPVKRRNATPDYLSLQTSFWARRSPHRPFPLRTIMFLSMLEQFIRHASAFAPRITSPAGTGHRAELRGGYSTAK</sequence>
<keyword evidence="3" id="KW-1185">Reference proteome</keyword>
<evidence type="ECO:0000313" key="3">
    <source>
        <dbReference type="Proteomes" id="UP001295794"/>
    </source>
</evidence>
<feature type="region of interest" description="Disordered" evidence="1">
    <location>
        <begin position="76"/>
        <end position="96"/>
    </location>
</feature>
<name>A0AAD2HZ11_9AGAR</name>
<gene>
    <name evidence="2" type="ORF">MYCIT1_LOCUS36777</name>
</gene>
<comment type="caution">
    <text evidence="2">The sequence shown here is derived from an EMBL/GenBank/DDBJ whole genome shotgun (WGS) entry which is preliminary data.</text>
</comment>
<organism evidence="2 3">
    <name type="scientific">Mycena citricolor</name>
    <dbReference type="NCBI Taxonomy" id="2018698"/>
    <lineage>
        <taxon>Eukaryota</taxon>
        <taxon>Fungi</taxon>
        <taxon>Dikarya</taxon>
        <taxon>Basidiomycota</taxon>
        <taxon>Agaricomycotina</taxon>
        <taxon>Agaricomycetes</taxon>
        <taxon>Agaricomycetidae</taxon>
        <taxon>Agaricales</taxon>
        <taxon>Marasmiineae</taxon>
        <taxon>Mycenaceae</taxon>
        <taxon>Mycena</taxon>
    </lineage>
</organism>
<proteinExistence type="predicted"/>
<evidence type="ECO:0000256" key="1">
    <source>
        <dbReference type="SAM" id="MobiDB-lite"/>
    </source>
</evidence>
<dbReference type="AlphaFoldDB" id="A0AAD2HZ11"/>
<evidence type="ECO:0000313" key="2">
    <source>
        <dbReference type="EMBL" id="CAK5283876.1"/>
    </source>
</evidence>
<reference evidence="2" key="1">
    <citation type="submission" date="2023-11" db="EMBL/GenBank/DDBJ databases">
        <authorList>
            <person name="De Vega J J."/>
            <person name="De Vega J J."/>
        </authorList>
    </citation>
    <scope>NUCLEOTIDE SEQUENCE</scope>
</reference>
<protein>
    <submittedName>
        <fullName evidence="2">Uncharacterized protein</fullName>
    </submittedName>
</protein>
<accession>A0AAD2HZ11</accession>
<dbReference type="Proteomes" id="UP001295794">
    <property type="component" value="Unassembled WGS sequence"/>
</dbReference>